<evidence type="ECO:0000313" key="2">
    <source>
        <dbReference type="Proteomes" id="UP001233999"/>
    </source>
</evidence>
<gene>
    <name evidence="1" type="ORF">L9F63_000068</name>
</gene>
<keyword evidence="2" id="KW-1185">Reference proteome</keyword>
<name>A0AAD8AMJ4_DIPPU</name>
<dbReference type="Proteomes" id="UP001233999">
    <property type="component" value="Unassembled WGS sequence"/>
</dbReference>
<reference evidence="1" key="1">
    <citation type="journal article" date="2023" name="IScience">
        <title>Live-bearing cockroach genome reveals convergent evolutionary mechanisms linked to viviparity in insects and beyond.</title>
        <authorList>
            <person name="Fouks B."/>
            <person name="Harrison M.C."/>
            <person name="Mikhailova A.A."/>
            <person name="Marchal E."/>
            <person name="English S."/>
            <person name="Carruthers M."/>
            <person name="Jennings E.C."/>
            <person name="Chiamaka E.L."/>
            <person name="Frigard R.A."/>
            <person name="Pippel M."/>
            <person name="Attardo G.M."/>
            <person name="Benoit J.B."/>
            <person name="Bornberg-Bauer E."/>
            <person name="Tobe S.S."/>
        </authorList>
    </citation>
    <scope>NUCLEOTIDE SEQUENCE</scope>
    <source>
        <strain evidence="1">Stay&amp;Tobe</strain>
    </source>
</reference>
<protein>
    <submittedName>
        <fullName evidence="1">Uncharacterized protein</fullName>
    </submittedName>
</protein>
<comment type="caution">
    <text evidence="1">The sequence shown here is derived from an EMBL/GenBank/DDBJ whole genome shotgun (WGS) entry which is preliminary data.</text>
</comment>
<organism evidence="1 2">
    <name type="scientific">Diploptera punctata</name>
    <name type="common">Pacific beetle cockroach</name>
    <dbReference type="NCBI Taxonomy" id="6984"/>
    <lineage>
        <taxon>Eukaryota</taxon>
        <taxon>Metazoa</taxon>
        <taxon>Ecdysozoa</taxon>
        <taxon>Arthropoda</taxon>
        <taxon>Hexapoda</taxon>
        <taxon>Insecta</taxon>
        <taxon>Pterygota</taxon>
        <taxon>Neoptera</taxon>
        <taxon>Polyneoptera</taxon>
        <taxon>Dictyoptera</taxon>
        <taxon>Blattodea</taxon>
        <taxon>Blaberoidea</taxon>
        <taxon>Blaberidae</taxon>
        <taxon>Diplopterinae</taxon>
        <taxon>Diploptera</taxon>
    </lineage>
</organism>
<feature type="non-terminal residue" evidence="1">
    <location>
        <position position="1"/>
    </location>
</feature>
<feature type="non-terminal residue" evidence="1">
    <location>
        <position position="50"/>
    </location>
</feature>
<dbReference type="EMBL" id="JASPKZ010000003">
    <property type="protein sequence ID" value="KAJ9601776.1"/>
    <property type="molecule type" value="Genomic_DNA"/>
</dbReference>
<reference evidence="1" key="2">
    <citation type="submission" date="2023-05" db="EMBL/GenBank/DDBJ databases">
        <authorList>
            <person name="Fouks B."/>
        </authorList>
    </citation>
    <scope>NUCLEOTIDE SEQUENCE</scope>
    <source>
        <strain evidence="1">Stay&amp;Tobe</strain>
        <tissue evidence="1">Testes</tissue>
    </source>
</reference>
<dbReference type="AlphaFoldDB" id="A0AAD8AMJ4"/>
<accession>A0AAD8AMJ4</accession>
<proteinExistence type="predicted"/>
<evidence type="ECO:0000313" key="1">
    <source>
        <dbReference type="EMBL" id="KAJ9601776.1"/>
    </source>
</evidence>
<sequence length="50" mass="5863">ISYLEFEIDFFFSQSTLSTTPDFESGPTNDEADMLRRELSRRTLINKIMV</sequence>